<dbReference type="EMBL" id="JAUFPX010000006">
    <property type="protein sequence ID" value="MDN3590966.1"/>
    <property type="molecule type" value="Genomic_DNA"/>
</dbReference>
<protein>
    <recommendedName>
        <fullName evidence="6">Na(+)/H(+) antiporter NhaA</fullName>
    </recommendedName>
    <alternativeName>
        <fullName evidence="6">Sodium/proton antiporter NhaA</fullName>
    </alternativeName>
</protein>
<evidence type="ECO:0000313" key="7">
    <source>
        <dbReference type="EMBL" id="MDN3590966.1"/>
    </source>
</evidence>
<feature type="transmembrane region" description="Helical" evidence="6">
    <location>
        <begin position="135"/>
        <end position="154"/>
    </location>
</feature>
<proteinExistence type="inferred from homology"/>
<comment type="subcellular location">
    <subcellularLocation>
        <location evidence="1">Cell inner membrane</location>
        <topology evidence="1">Multi-pass membrane protein</topology>
    </subcellularLocation>
    <subcellularLocation>
        <location evidence="6">Cell membrane</location>
        <topology evidence="6">Multi-pass membrane protein</topology>
    </subcellularLocation>
</comment>
<accession>A0ABT8BHV5</accession>
<evidence type="ECO:0000313" key="8">
    <source>
        <dbReference type="Proteomes" id="UP001224644"/>
    </source>
</evidence>
<comment type="catalytic activity">
    <reaction evidence="6">
        <text>Na(+)(in) + 2 H(+)(out) = Na(+)(out) + 2 H(+)(in)</text>
        <dbReference type="Rhea" id="RHEA:29251"/>
        <dbReference type="ChEBI" id="CHEBI:15378"/>
        <dbReference type="ChEBI" id="CHEBI:29101"/>
    </reaction>
</comment>
<feature type="transmembrane region" description="Helical" evidence="6">
    <location>
        <begin position="376"/>
        <end position="396"/>
    </location>
</feature>
<dbReference type="PANTHER" id="PTHR30341">
    <property type="entry name" value="SODIUM ION/PROTON ANTIPORTER NHAA-RELATED"/>
    <property type="match status" value="1"/>
</dbReference>
<organism evidence="7 8">
    <name type="scientific">Methylobacterium adhaesivum</name>
    <dbReference type="NCBI Taxonomy" id="333297"/>
    <lineage>
        <taxon>Bacteria</taxon>
        <taxon>Pseudomonadati</taxon>
        <taxon>Pseudomonadota</taxon>
        <taxon>Alphaproteobacteria</taxon>
        <taxon>Hyphomicrobiales</taxon>
        <taxon>Methylobacteriaceae</taxon>
        <taxon>Methylobacterium</taxon>
    </lineage>
</organism>
<feature type="transmembrane region" description="Helical" evidence="6">
    <location>
        <begin position="218"/>
        <end position="246"/>
    </location>
</feature>
<gene>
    <name evidence="6 7" type="primary">nhaA</name>
    <name evidence="7" type="ORF">QWZ12_10105</name>
</gene>
<keyword evidence="2 6" id="KW-1003">Cell membrane</keyword>
<keyword evidence="6" id="KW-0813">Transport</keyword>
<feature type="transmembrane region" description="Helical" evidence="6">
    <location>
        <begin position="55"/>
        <end position="83"/>
    </location>
</feature>
<comment type="similarity">
    <text evidence="6">Belongs to the NhaA Na(+)/H(+) (TC 2.A.33) antiporter family.</text>
</comment>
<feature type="transmembrane region" description="Helical" evidence="6">
    <location>
        <begin position="190"/>
        <end position="206"/>
    </location>
</feature>
<comment type="function">
    <text evidence="6">Na(+)/H(+) antiporter that extrudes sodium in exchange for external protons.</text>
</comment>
<keyword evidence="8" id="KW-1185">Reference proteome</keyword>
<feature type="transmembrane region" description="Helical" evidence="6">
    <location>
        <begin position="306"/>
        <end position="330"/>
    </location>
</feature>
<evidence type="ECO:0000256" key="1">
    <source>
        <dbReference type="ARBA" id="ARBA00004429"/>
    </source>
</evidence>
<dbReference type="NCBIfam" id="NF007112">
    <property type="entry name" value="PRK09561.1"/>
    <property type="match status" value="1"/>
</dbReference>
<dbReference type="PANTHER" id="PTHR30341:SF0">
    <property type="entry name" value="NA(+)_H(+) ANTIPORTER NHAA"/>
    <property type="match status" value="1"/>
</dbReference>
<keyword evidence="3 6" id="KW-0812">Transmembrane</keyword>
<feature type="transmembrane region" description="Helical" evidence="6">
    <location>
        <begin position="163"/>
        <end position="184"/>
    </location>
</feature>
<reference evidence="8" key="1">
    <citation type="journal article" date="2019" name="Int. J. Syst. Evol. Microbiol.">
        <title>The Global Catalogue of Microorganisms (GCM) 10K type strain sequencing project: providing services to taxonomists for standard genome sequencing and annotation.</title>
        <authorList>
            <consortium name="The Broad Institute Genomics Platform"/>
            <consortium name="The Broad Institute Genome Sequencing Center for Infectious Disease"/>
            <person name="Wu L."/>
            <person name="Ma J."/>
        </authorList>
    </citation>
    <scope>NUCLEOTIDE SEQUENCE [LARGE SCALE GENOMIC DNA]</scope>
    <source>
        <strain evidence="8">CECT 7069</strain>
    </source>
</reference>
<dbReference type="InterPro" id="IPR023171">
    <property type="entry name" value="Na/H_antiporter_dom_sf"/>
</dbReference>
<dbReference type="Pfam" id="PF06965">
    <property type="entry name" value="Na_H_antiport_1"/>
    <property type="match status" value="1"/>
</dbReference>
<feature type="transmembrane region" description="Helical" evidence="6">
    <location>
        <begin position="272"/>
        <end position="299"/>
    </location>
</feature>
<keyword evidence="6" id="KW-0739">Sodium transport</keyword>
<dbReference type="NCBIfam" id="TIGR00773">
    <property type="entry name" value="NhaA"/>
    <property type="match status" value="1"/>
</dbReference>
<dbReference type="InterPro" id="IPR004670">
    <property type="entry name" value="NhaA"/>
</dbReference>
<evidence type="ECO:0000256" key="5">
    <source>
        <dbReference type="ARBA" id="ARBA00023136"/>
    </source>
</evidence>
<evidence type="ECO:0000256" key="2">
    <source>
        <dbReference type="ARBA" id="ARBA00022475"/>
    </source>
</evidence>
<keyword evidence="4 6" id="KW-1133">Transmembrane helix</keyword>
<dbReference type="HAMAP" id="MF_01844">
    <property type="entry name" value="NhaA"/>
    <property type="match status" value="1"/>
</dbReference>
<dbReference type="NCBIfam" id="NF007111">
    <property type="entry name" value="PRK09560.1"/>
    <property type="match status" value="1"/>
</dbReference>
<dbReference type="Gene3D" id="1.20.1530.10">
    <property type="entry name" value="Na+/H+ antiporter like domain"/>
    <property type="match status" value="1"/>
</dbReference>
<keyword evidence="6" id="KW-0050">Antiport</keyword>
<comment type="caution">
    <text evidence="7">The sequence shown here is derived from an EMBL/GenBank/DDBJ whole genome shotgun (WGS) entry which is preliminary data.</text>
</comment>
<keyword evidence="5 6" id="KW-0472">Membrane</keyword>
<name>A0ABT8BHV5_9HYPH</name>
<evidence type="ECO:0000256" key="3">
    <source>
        <dbReference type="ARBA" id="ARBA00022692"/>
    </source>
</evidence>
<evidence type="ECO:0000256" key="6">
    <source>
        <dbReference type="HAMAP-Rule" id="MF_01844"/>
    </source>
</evidence>
<evidence type="ECO:0000256" key="4">
    <source>
        <dbReference type="ARBA" id="ARBA00022989"/>
    </source>
</evidence>
<sequence>MQVPSVPPRPVPRRSVLRRSALRDALRSDAAGGLILMASAALALAAANSRLEAEYFGLLAAHIGPLSVLHWVNDGLMAVFFLLVGLEIKREVLDGRLRTWPDRILPGVAALGGMLAPALIYVFVNRASPGTLRGWAIPTATDIAFALGVLSLLGSRVPVSLKVFLTALAILDDLGAVLIIAAFYTADLQVPALAGAGATVAVLFGLNRAGVNRLAPYLVLGGVLWVLVLASGIHATIAGVLLALTIPLRPSPGRPDDPASPLHRLEHALHPWSAYLVLPLFGFANAGVALGGLSTAMLLEPVTLGVALGLVLGKQVGVFGMIVAAVKFGLAPRPAKAGWWQLYGLSLLCGIGFTMSLFIGLLAFADRPSLETDTKVGVLLGSVISMLAGALVLLLAPRPDAAPRG</sequence>
<feature type="transmembrane region" description="Helical" evidence="6">
    <location>
        <begin position="342"/>
        <end position="364"/>
    </location>
</feature>
<keyword evidence="6" id="KW-0406">Ion transport</keyword>
<dbReference type="Proteomes" id="UP001224644">
    <property type="component" value="Unassembled WGS sequence"/>
</dbReference>
<feature type="transmembrane region" description="Helical" evidence="6">
    <location>
        <begin position="104"/>
        <end position="123"/>
    </location>
</feature>
<dbReference type="RefSeq" id="WP_238222373.1">
    <property type="nucleotide sequence ID" value="NZ_BPQD01000003.1"/>
</dbReference>
<keyword evidence="6" id="KW-0915">Sodium</keyword>